<dbReference type="InterPro" id="IPR057251">
    <property type="entry name" value="FP_C"/>
</dbReference>
<feature type="coiled-coil region" evidence="1">
    <location>
        <begin position="306"/>
        <end position="333"/>
    </location>
</feature>
<dbReference type="InterPro" id="IPR056742">
    <property type="entry name" value="BLTP1_C"/>
</dbReference>
<feature type="coiled-coil region" evidence="1">
    <location>
        <begin position="360"/>
        <end position="408"/>
    </location>
</feature>
<feature type="compositionally biased region" description="Basic and acidic residues" evidence="2">
    <location>
        <begin position="111"/>
        <end position="126"/>
    </location>
</feature>
<proteinExistence type="predicted"/>
<gene>
    <name evidence="4" type="ORF">PLXY2_LOCUS2145</name>
</gene>
<organism evidence="4 5">
    <name type="scientific">Plutella xylostella</name>
    <name type="common">Diamondback moth</name>
    <name type="synonym">Plutella maculipennis</name>
    <dbReference type="NCBI Taxonomy" id="51655"/>
    <lineage>
        <taxon>Eukaryota</taxon>
        <taxon>Metazoa</taxon>
        <taxon>Ecdysozoa</taxon>
        <taxon>Arthropoda</taxon>
        <taxon>Hexapoda</taxon>
        <taxon>Insecta</taxon>
        <taxon>Pterygota</taxon>
        <taxon>Neoptera</taxon>
        <taxon>Endopterygota</taxon>
        <taxon>Lepidoptera</taxon>
        <taxon>Glossata</taxon>
        <taxon>Ditrysia</taxon>
        <taxon>Yponomeutoidea</taxon>
        <taxon>Plutellidae</taxon>
        <taxon>Plutella</taxon>
    </lineage>
</organism>
<dbReference type="GO" id="GO:0048488">
    <property type="term" value="P:synaptic vesicle endocytosis"/>
    <property type="evidence" value="ECO:0007669"/>
    <property type="project" value="TreeGrafter"/>
</dbReference>
<comment type="caution">
    <text evidence="4">The sequence shown here is derived from an EMBL/GenBank/DDBJ whole genome shotgun (WGS) entry which is preliminary data.</text>
</comment>
<dbReference type="InterPro" id="IPR033616">
    <property type="entry name" value="BLTP1"/>
</dbReference>
<dbReference type="AlphaFoldDB" id="A0A8S4DFC6"/>
<reference evidence="4" key="1">
    <citation type="submission" date="2020-11" db="EMBL/GenBank/DDBJ databases">
        <authorList>
            <person name="Whiteford S."/>
        </authorList>
    </citation>
    <scope>NUCLEOTIDE SEQUENCE</scope>
</reference>
<keyword evidence="1" id="KW-0175">Coiled coil</keyword>
<dbReference type="PANTHER" id="PTHR31640:SF1">
    <property type="entry name" value="BRIDGE-LIKE LIPID TRANSFER PROTEIN FAMILY MEMBER 1"/>
    <property type="match status" value="1"/>
</dbReference>
<evidence type="ECO:0000313" key="5">
    <source>
        <dbReference type="Proteomes" id="UP000653454"/>
    </source>
</evidence>
<name>A0A8S4DFC6_PLUXY</name>
<accession>A0A8S4DFC6</accession>
<sequence>MEVHVVQSLTASLGSSSSAGARHQSMGTVCEMEVHVVQSLTASLGSSSSAGARHQSMGTVCRMTRALLFPPQFKTLREWFHYAFANSEIDAIENFPSIERDAPSGPNTSSVERDRERDRERRERGAADKHVREVIFALPALRLLQRTDHRQRAQPPTENGTGCRRRGGGADKHVREVIFALPALRLLQRTDHRQRAQPPTEHDKKPVVDCSFMTEFEDHIFVSVDAEAFLFLHDLISSYIKEKDRVRTPTKTKPSRDETSNMGTPGNQVFSRSNVDVSNLQNIDTHFAQRNTKRSRERDCDCEQALNMLTSRMEELISKLENKQKAIIMKQDDKFEKILGNFNNSITEVKQKNEEILTSINFLSKQYDDLKTKLDTLEIERNENQDYVLQLENKIENLERKFKSTSIEFRNVPVRKPETKDDLLKMVKDAGTSLNTNIETADIRDVFRISTKNPETKPVIVEFNSAIIKDKVIQASKTFNKSKKGTDKLNTKHLGLEGPIKPVFISESLTQKAKKLFFLARDFAKAHDFNFCWSSHGKIFLRKREGSPQFQINSETDLKKLIK</sequence>
<dbReference type="EMBL" id="CAJHNJ030000005">
    <property type="protein sequence ID" value="CAG9097774.1"/>
    <property type="molecule type" value="Genomic_DNA"/>
</dbReference>
<feature type="region of interest" description="Disordered" evidence="2">
    <location>
        <begin position="246"/>
        <end position="270"/>
    </location>
</feature>
<protein>
    <submittedName>
        <fullName evidence="4">(diamondback moth) hypothetical protein</fullName>
    </submittedName>
</protein>
<evidence type="ECO:0000256" key="2">
    <source>
        <dbReference type="SAM" id="MobiDB-lite"/>
    </source>
</evidence>
<feature type="domain" description="Bridge-like lipid transfer protein family member 1 C-terminal" evidence="3">
    <location>
        <begin position="1"/>
        <end position="359"/>
    </location>
</feature>
<dbReference type="Pfam" id="PF25298">
    <property type="entry name" value="Baculo_FP_2nd"/>
    <property type="match status" value="1"/>
</dbReference>
<feature type="region of interest" description="Disordered" evidence="2">
    <location>
        <begin position="146"/>
        <end position="169"/>
    </location>
</feature>
<feature type="compositionally biased region" description="Polar residues" evidence="2">
    <location>
        <begin position="260"/>
        <end position="270"/>
    </location>
</feature>
<evidence type="ECO:0000313" key="4">
    <source>
        <dbReference type="EMBL" id="CAG9097774.1"/>
    </source>
</evidence>
<dbReference type="PANTHER" id="PTHR31640">
    <property type="entry name" value="TRANSMEMBRANE PROTEIN KIAA1109"/>
    <property type="match status" value="1"/>
</dbReference>
<dbReference type="Proteomes" id="UP000653454">
    <property type="component" value="Unassembled WGS sequence"/>
</dbReference>
<dbReference type="SMART" id="SM01220">
    <property type="entry name" value="FSA_C"/>
    <property type="match status" value="1"/>
</dbReference>
<keyword evidence="5" id="KW-1185">Reference proteome</keyword>
<dbReference type="GO" id="GO:0098793">
    <property type="term" value="C:presynapse"/>
    <property type="evidence" value="ECO:0007669"/>
    <property type="project" value="GOC"/>
</dbReference>
<evidence type="ECO:0000256" key="1">
    <source>
        <dbReference type="SAM" id="Coils"/>
    </source>
</evidence>
<feature type="region of interest" description="Disordered" evidence="2">
    <location>
        <begin position="97"/>
        <end position="126"/>
    </location>
</feature>
<evidence type="ECO:0000259" key="3">
    <source>
        <dbReference type="SMART" id="SM01220"/>
    </source>
</evidence>
<dbReference type="Pfam" id="PF25040">
    <property type="entry name" value="BLTP1_C"/>
    <property type="match status" value="1"/>
</dbReference>